<protein>
    <submittedName>
        <fullName evidence="3">2-methylaconitate cis-trans-isomerase PrpF</fullName>
    </submittedName>
</protein>
<evidence type="ECO:0000313" key="3">
    <source>
        <dbReference type="EMBL" id="MBM7810466.1"/>
    </source>
</evidence>
<dbReference type="PANTHER" id="PTHR43709:SF2">
    <property type="entry name" value="DUF453 DOMAIN PROTEIN (AFU_ORTHOLOGUE AFUA_6G00360)"/>
    <property type="match status" value="1"/>
</dbReference>
<dbReference type="SUPFAM" id="SSF54506">
    <property type="entry name" value="Diaminopimelate epimerase-like"/>
    <property type="match status" value="1"/>
</dbReference>
<evidence type="ECO:0000313" key="4">
    <source>
        <dbReference type="Proteomes" id="UP001195724"/>
    </source>
</evidence>
<keyword evidence="2" id="KW-0413">Isomerase</keyword>
<name>A0ABS2S2I8_9PSEU</name>
<accession>A0ABS2S2I8</accession>
<dbReference type="EMBL" id="JAFBCL010000001">
    <property type="protein sequence ID" value="MBM7810466.1"/>
    <property type="molecule type" value="Genomic_DNA"/>
</dbReference>
<proteinExistence type="inferred from homology"/>
<comment type="similarity">
    <text evidence="1">Belongs to the PrpF family.</text>
</comment>
<dbReference type="RefSeq" id="WP_204841436.1">
    <property type="nucleotide sequence ID" value="NZ_JAFBCL010000001.1"/>
</dbReference>
<reference evidence="3 4" key="1">
    <citation type="submission" date="2021-01" db="EMBL/GenBank/DDBJ databases">
        <title>Sequencing the genomes of 1000 actinobacteria strains.</title>
        <authorList>
            <person name="Klenk H.-P."/>
        </authorList>
    </citation>
    <scope>NUCLEOTIDE SEQUENCE [LARGE SCALE GENOMIC DNA]</scope>
    <source>
        <strain evidence="3 4">DSM 44581</strain>
    </source>
</reference>
<evidence type="ECO:0000256" key="1">
    <source>
        <dbReference type="ARBA" id="ARBA00007673"/>
    </source>
</evidence>
<dbReference type="Proteomes" id="UP001195724">
    <property type="component" value="Unassembled WGS sequence"/>
</dbReference>
<organism evidence="3 4">
    <name type="scientific">Saccharothrix algeriensis</name>
    <dbReference type="NCBI Taxonomy" id="173560"/>
    <lineage>
        <taxon>Bacteria</taxon>
        <taxon>Bacillati</taxon>
        <taxon>Actinomycetota</taxon>
        <taxon>Actinomycetes</taxon>
        <taxon>Pseudonocardiales</taxon>
        <taxon>Pseudonocardiaceae</taxon>
        <taxon>Saccharothrix</taxon>
    </lineage>
</organism>
<dbReference type="Pfam" id="PF04303">
    <property type="entry name" value="PrpF"/>
    <property type="match status" value="1"/>
</dbReference>
<dbReference type="PANTHER" id="PTHR43709">
    <property type="entry name" value="ACONITATE ISOMERASE-RELATED"/>
    <property type="match status" value="1"/>
</dbReference>
<sequence length="211" mass="23011">MLAHVLQAEGSPCPTLVLPAEALPSDEPRLVHALAAIRRWMRAIGAGHVLKFAVVGRSSTAEHDLEYRFVQCLPGDESRFELRGSCGHSVLAAVAASAERGLIPRLRPGSRVRVVVRNNGNSIRCRVDEVVDGTVVFTVRFARRDRPDLVDLLLLGEPRTEIRYAGGRVLASLVSMGNPYLFVDARELGVDSSAALFAGRERLFDVLSRCA</sequence>
<comment type="caution">
    <text evidence="3">The sequence shown here is derived from an EMBL/GenBank/DDBJ whole genome shotgun (WGS) entry which is preliminary data.</text>
</comment>
<keyword evidence="4" id="KW-1185">Reference proteome</keyword>
<evidence type="ECO:0000256" key="2">
    <source>
        <dbReference type="ARBA" id="ARBA00023235"/>
    </source>
</evidence>
<dbReference type="Gene3D" id="3.10.310.10">
    <property type="entry name" value="Diaminopimelate Epimerase, Chain A, domain 1"/>
    <property type="match status" value="2"/>
</dbReference>
<dbReference type="InterPro" id="IPR007400">
    <property type="entry name" value="PrpF-like"/>
</dbReference>
<gene>
    <name evidence="3" type="ORF">JOE68_001331</name>
</gene>